<protein>
    <submittedName>
        <fullName evidence="1">Uncharacterized protein</fullName>
    </submittedName>
</protein>
<sequence length="99" mass="11510">MSKALNEEIFNEPEQVEEVSLPVTEEDLLVLLQKFAGYEIPTKVFSQAVAIAAYDRASAFRYADNYVNILKNKTKRKQWLKLEPAPDFRLEQRYADLQN</sequence>
<accession>A0A1Z4MSL8</accession>
<keyword evidence="2" id="KW-1185">Reference proteome</keyword>
<gene>
    <name evidence="1" type="ORF">NIES37_03980</name>
</gene>
<dbReference type="RefSeq" id="WP_045869246.1">
    <property type="nucleotide sequence ID" value="NZ_CAWNJS010000001.1"/>
</dbReference>
<dbReference type="EMBL" id="AP018248">
    <property type="protein sequence ID" value="BAY96465.1"/>
    <property type="molecule type" value="Genomic_DNA"/>
</dbReference>
<evidence type="ECO:0000313" key="2">
    <source>
        <dbReference type="Proteomes" id="UP000218785"/>
    </source>
</evidence>
<dbReference type="Proteomes" id="UP000218785">
    <property type="component" value="Chromosome"/>
</dbReference>
<reference evidence="1 2" key="1">
    <citation type="submission" date="2017-06" db="EMBL/GenBank/DDBJ databases">
        <title>Genome sequencing of cyanobaciteial culture collection at National Institute for Environmental Studies (NIES).</title>
        <authorList>
            <person name="Hirose Y."/>
            <person name="Shimura Y."/>
            <person name="Fujisawa T."/>
            <person name="Nakamura Y."/>
            <person name="Kawachi M."/>
        </authorList>
    </citation>
    <scope>NUCLEOTIDE SEQUENCE [LARGE SCALE GENOMIC DNA]</scope>
    <source>
        <strain evidence="1 2">NIES-37</strain>
    </source>
</reference>
<name>A0A1Z4MSL8_9CYAN</name>
<proteinExistence type="predicted"/>
<organism evidence="1 2">
    <name type="scientific">Tolypothrix tenuis PCC 7101</name>
    <dbReference type="NCBI Taxonomy" id="231146"/>
    <lineage>
        <taxon>Bacteria</taxon>
        <taxon>Bacillati</taxon>
        <taxon>Cyanobacteriota</taxon>
        <taxon>Cyanophyceae</taxon>
        <taxon>Nostocales</taxon>
        <taxon>Tolypothrichaceae</taxon>
        <taxon>Tolypothrix</taxon>
    </lineage>
</organism>
<dbReference type="KEGG" id="ttq:NIES37_03980"/>
<dbReference type="AlphaFoldDB" id="A0A1Z4MSL8"/>
<evidence type="ECO:0000313" key="1">
    <source>
        <dbReference type="EMBL" id="BAY96465.1"/>
    </source>
</evidence>